<feature type="compositionally biased region" description="Polar residues" evidence="1">
    <location>
        <begin position="90"/>
        <end position="102"/>
    </location>
</feature>
<sequence>MTHEKCFHPSSFSFLRCALINLRGLAVIQKNFNYYYDFSHCLTTSCGQTGFILEAICNILQCIILKPSEMEEQQGTFLLKKKTLLSEGNEQDNNTIINNRNQKSPRHKV</sequence>
<gene>
    <name evidence="2" type="ORF">CITCOLO1_LOCUS8674</name>
</gene>
<protein>
    <submittedName>
        <fullName evidence="2">Uncharacterized protein</fullName>
    </submittedName>
</protein>
<dbReference type="EMBL" id="OZ021737">
    <property type="protein sequence ID" value="CAK9316796.1"/>
    <property type="molecule type" value="Genomic_DNA"/>
</dbReference>
<proteinExistence type="predicted"/>
<name>A0ABP0YB42_9ROSI</name>
<keyword evidence="3" id="KW-1185">Reference proteome</keyword>
<organism evidence="2 3">
    <name type="scientific">Citrullus colocynthis</name>
    <name type="common">colocynth</name>
    <dbReference type="NCBI Taxonomy" id="252529"/>
    <lineage>
        <taxon>Eukaryota</taxon>
        <taxon>Viridiplantae</taxon>
        <taxon>Streptophyta</taxon>
        <taxon>Embryophyta</taxon>
        <taxon>Tracheophyta</taxon>
        <taxon>Spermatophyta</taxon>
        <taxon>Magnoliopsida</taxon>
        <taxon>eudicotyledons</taxon>
        <taxon>Gunneridae</taxon>
        <taxon>Pentapetalae</taxon>
        <taxon>rosids</taxon>
        <taxon>fabids</taxon>
        <taxon>Cucurbitales</taxon>
        <taxon>Cucurbitaceae</taxon>
        <taxon>Benincaseae</taxon>
        <taxon>Citrullus</taxon>
    </lineage>
</organism>
<evidence type="ECO:0000313" key="2">
    <source>
        <dbReference type="EMBL" id="CAK9316796.1"/>
    </source>
</evidence>
<evidence type="ECO:0000313" key="3">
    <source>
        <dbReference type="Proteomes" id="UP001642487"/>
    </source>
</evidence>
<accession>A0ABP0YB42</accession>
<reference evidence="2 3" key="1">
    <citation type="submission" date="2024-03" db="EMBL/GenBank/DDBJ databases">
        <authorList>
            <person name="Gkanogiannis A."/>
            <person name="Becerra Lopez-Lavalle L."/>
        </authorList>
    </citation>
    <scope>NUCLEOTIDE SEQUENCE [LARGE SCALE GENOMIC DNA]</scope>
</reference>
<dbReference type="Proteomes" id="UP001642487">
    <property type="component" value="Chromosome 3"/>
</dbReference>
<feature type="region of interest" description="Disordered" evidence="1">
    <location>
        <begin position="90"/>
        <end position="109"/>
    </location>
</feature>
<evidence type="ECO:0000256" key="1">
    <source>
        <dbReference type="SAM" id="MobiDB-lite"/>
    </source>
</evidence>